<keyword evidence="1" id="KW-0472">Membrane</keyword>
<evidence type="ECO:0000256" key="1">
    <source>
        <dbReference type="SAM" id="Phobius"/>
    </source>
</evidence>
<feature type="non-terminal residue" evidence="3">
    <location>
        <position position="1"/>
    </location>
</feature>
<organism evidence="3 4">
    <name type="scientific">Leptospira soteropolitanensis</name>
    <dbReference type="NCBI Taxonomy" id="2950025"/>
    <lineage>
        <taxon>Bacteria</taxon>
        <taxon>Pseudomonadati</taxon>
        <taxon>Spirochaetota</taxon>
        <taxon>Spirochaetia</taxon>
        <taxon>Leptospirales</taxon>
        <taxon>Leptospiraceae</taxon>
        <taxon>Leptospira</taxon>
    </lineage>
</organism>
<sequence>SLNTLTFTDDYYKLLKINKPIDKPQWQSRRDYLIPSLNRDEKIEISCVIIKEFDEPPVISVSTDTKGLKLDYKEEKESILGESILGSLIVGFIISILFSISVYLNIESRWFSLLLVFIFGSTGTIIGAIFLKLFNRIKKILS</sequence>
<dbReference type="Proteomes" id="UP001208912">
    <property type="component" value="Unassembled WGS sequence"/>
</dbReference>
<keyword evidence="1" id="KW-1133">Transmembrane helix</keyword>
<reference evidence="3 5" key="1">
    <citation type="submission" date="2022-06" db="EMBL/GenBank/DDBJ databases">
        <title>Leptospira isolates from biofilms formed at urban environments.</title>
        <authorList>
            <person name="Ribeiro P.S."/>
            <person name="Sousa T."/>
            <person name="Carvalho N."/>
            <person name="Aburjaile F."/>
            <person name="Neves F."/>
            <person name="Oliveira D."/>
            <person name="Blanco L."/>
            <person name="Lima J."/>
            <person name="Costa F."/>
            <person name="Brenig B."/>
            <person name="Soares S."/>
            <person name="Ramos R."/>
            <person name="Goes-Neto A."/>
            <person name="Matiuzzi M."/>
            <person name="Azevedo V."/>
            <person name="Ristow P."/>
        </authorList>
    </citation>
    <scope>NUCLEOTIDE SEQUENCE</scope>
    <source>
        <strain evidence="2 5">VSF19</strain>
        <strain evidence="3">VSF20</strain>
    </source>
</reference>
<dbReference type="AlphaFoldDB" id="A0AAW5VIA3"/>
<keyword evidence="5" id="KW-1185">Reference proteome</keyword>
<keyword evidence="1" id="KW-0812">Transmembrane</keyword>
<evidence type="ECO:0000313" key="5">
    <source>
        <dbReference type="Proteomes" id="UP001208912"/>
    </source>
</evidence>
<protein>
    <submittedName>
        <fullName evidence="3">Uncharacterized protein</fullName>
    </submittedName>
</protein>
<evidence type="ECO:0000313" key="3">
    <source>
        <dbReference type="EMBL" id="MCW7532428.1"/>
    </source>
</evidence>
<evidence type="ECO:0000313" key="4">
    <source>
        <dbReference type="Proteomes" id="UP001208540"/>
    </source>
</evidence>
<dbReference type="EMBL" id="JAMQPM010000099">
    <property type="protein sequence ID" value="MCW7528570.1"/>
    <property type="molecule type" value="Genomic_DNA"/>
</dbReference>
<dbReference type="Proteomes" id="UP001208540">
    <property type="component" value="Unassembled WGS sequence"/>
</dbReference>
<gene>
    <name evidence="2" type="ORF">ND861_19595</name>
    <name evidence="3" type="ORF">ND862_19595</name>
</gene>
<dbReference type="RefSeq" id="WP_265353640.1">
    <property type="nucleotide sequence ID" value="NZ_JAMQPL010000096.1"/>
</dbReference>
<evidence type="ECO:0000313" key="2">
    <source>
        <dbReference type="EMBL" id="MCW7528570.1"/>
    </source>
</evidence>
<comment type="caution">
    <text evidence="3">The sequence shown here is derived from an EMBL/GenBank/DDBJ whole genome shotgun (WGS) entry which is preliminary data.</text>
</comment>
<feature type="transmembrane region" description="Helical" evidence="1">
    <location>
        <begin position="79"/>
        <end position="104"/>
    </location>
</feature>
<feature type="transmembrane region" description="Helical" evidence="1">
    <location>
        <begin position="110"/>
        <end position="134"/>
    </location>
</feature>
<accession>A0AAW5VIA3</accession>
<proteinExistence type="predicted"/>
<name>A0AAW5VIA3_9LEPT</name>
<dbReference type="EMBL" id="JAMQPL010000096">
    <property type="protein sequence ID" value="MCW7532428.1"/>
    <property type="molecule type" value="Genomic_DNA"/>
</dbReference>